<dbReference type="Proteomes" id="UP001085076">
    <property type="component" value="Miscellaneous, Linkage group lg09"/>
</dbReference>
<dbReference type="SUPFAM" id="SSF49870">
    <property type="entry name" value="Osmotin, thaumatin-like protein"/>
    <property type="match status" value="1"/>
</dbReference>
<dbReference type="SUPFAM" id="SSF55797">
    <property type="entry name" value="PR-1-like"/>
    <property type="match status" value="1"/>
</dbReference>
<dbReference type="EMBL" id="JAGGNH010000009">
    <property type="protein sequence ID" value="KAJ0963344.1"/>
    <property type="molecule type" value="Genomic_DNA"/>
</dbReference>
<evidence type="ECO:0000256" key="2">
    <source>
        <dbReference type="ARBA" id="ARBA00022729"/>
    </source>
</evidence>
<protein>
    <recommendedName>
        <fullName evidence="5">SCP domain-containing protein</fullName>
    </recommendedName>
</protein>
<dbReference type="PROSITE" id="PS51367">
    <property type="entry name" value="THAUMATIN_2"/>
    <property type="match status" value="1"/>
</dbReference>
<reference evidence="6" key="1">
    <citation type="submission" date="2021-03" db="EMBL/GenBank/DDBJ databases">
        <authorList>
            <person name="Li Z."/>
            <person name="Yang C."/>
        </authorList>
    </citation>
    <scope>NUCLEOTIDE SEQUENCE</scope>
    <source>
        <strain evidence="6">Dzin_1.0</strain>
        <tissue evidence="6">Leaf</tissue>
    </source>
</reference>
<dbReference type="CDD" id="cd05381">
    <property type="entry name" value="CAP_PR-1"/>
    <property type="match status" value="1"/>
</dbReference>
<feature type="domain" description="SCP" evidence="5">
    <location>
        <begin position="176"/>
        <end position="298"/>
    </location>
</feature>
<organism evidence="6 7">
    <name type="scientific">Dioscorea zingiberensis</name>
    <dbReference type="NCBI Taxonomy" id="325984"/>
    <lineage>
        <taxon>Eukaryota</taxon>
        <taxon>Viridiplantae</taxon>
        <taxon>Streptophyta</taxon>
        <taxon>Embryophyta</taxon>
        <taxon>Tracheophyta</taxon>
        <taxon>Spermatophyta</taxon>
        <taxon>Magnoliopsida</taxon>
        <taxon>Liliopsida</taxon>
        <taxon>Dioscoreales</taxon>
        <taxon>Dioscoreaceae</taxon>
        <taxon>Dioscorea</taxon>
    </lineage>
</organism>
<dbReference type="SMART" id="SM00198">
    <property type="entry name" value="SCP"/>
    <property type="match status" value="1"/>
</dbReference>
<dbReference type="OrthoDB" id="337038at2759"/>
<feature type="signal peptide" evidence="4">
    <location>
        <begin position="1"/>
        <end position="21"/>
    </location>
</feature>
<dbReference type="Pfam" id="PF00314">
    <property type="entry name" value="Thaumatin"/>
    <property type="match status" value="1"/>
</dbReference>
<gene>
    <name evidence="6" type="ORF">J5N97_028466</name>
</gene>
<dbReference type="PRINTS" id="PR00347">
    <property type="entry name" value="THAUMATIN"/>
</dbReference>
<proteinExistence type="inferred from homology"/>
<dbReference type="GO" id="GO:0098542">
    <property type="term" value="P:defense response to other organism"/>
    <property type="evidence" value="ECO:0007669"/>
    <property type="project" value="UniProtKB-ARBA"/>
</dbReference>
<dbReference type="PROSITE" id="PS01010">
    <property type="entry name" value="CRISP_2"/>
    <property type="match status" value="1"/>
</dbReference>
<dbReference type="InterPro" id="IPR017949">
    <property type="entry name" value="Thaumatin_CS"/>
</dbReference>
<evidence type="ECO:0000313" key="6">
    <source>
        <dbReference type="EMBL" id="KAJ0963344.1"/>
    </source>
</evidence>
<evidence type="ECO:0000256" key="4">
    <source>
        <dbReference type="SAM" id="SignalP"/>
    </source>
</evidence>
<dbReference type="InterPro" id="IPR014044">
    <property type="entry name" value="CAP_dom"/>
</dbReference>
<dbReference type="FunFam" id="3.40.33.10:FF:000006">
    <property type="entry name" value="Putative pathogenesis-related protein 1"/>
    <property type="match status" value="1"/>
</dbReference>
<reference evidence="6" key="2">
    <citation type="journal article" date="2022" name="Hortic Res">
        <title>The genome of Dioscorea zingiberensis sheds light on the biosynthesis, origin and evolution of the medicinally important diosgenin saponins.</title>
        <authorList>
            <person name="Li Y."/>
            <person name="Tan C."/>
            <person name="Li Z."/>
            <person name="Guo J."/>
            <person name="Li S."/>
            <person name="Chen X."/>
            <person name="Wang C."/>
            <person name="Dai X."/>
            <person name="Yang H."/>
            <person name="Song W."/>
            <person name="Hou L."/>
            <person name="Xu J."/>
            <person name="Tong Z."/>
            <person name="Xu A."/>
            <person name="Yuan X."/>
            <person name="Wang W."/>
            <person name="Yang Q."/>
            <person name="Chen L."/>
            <person name="Sun Z."/>
            <person name="Wang K."/>
            <person name="Pan B."/>
            <person name="Chen J."/>
            <person name="Bao Y."/>
            <person name="Liu F."/>
            <person name="Qi X."/>
            <person name="Gang D.R."/>
            <person name="Wen J."/>
            <person name="Li J."/>
        </authorList>
    </citation>
    <scope>NUCLEOTIDE SEQUENCE</scope>
    <source>
        <strain evidence="6">Dzin_1.0</strain>
    </source>
</reference>
<dbReference type="SMART" id="SM00205">
    <property type="entry name" value="THN"/>
    <property type="match status" value="1"/>
</dbReference>
<evidence type="ECO:0000256" key="1">
    <source>
        <dbReference type="ARBA" id="ARBA00009923"/>
    </source>
</evidence>
<dbReference type="PROSITE" id="PS01009">
    <property type="entry name" value="CRISP_1"/>
    <property type="match status" value="1"/>
</dbReference>
<keyword evidence="7" id="KW-1185">Reference proteome</keyword>
<name>A0A9D5BZ96_9LILI</name>
<evidence type="ECO:0000259" key="5">
    <source>
        <dbReference type="SMART" id="SM00198"/>
    </source>
</evidence>
<evidence type="ECO:0000256" key="3">
    <source>
        <dbReference type="ARBA" id="ARBA00023157"/>
    </source>
</evidence>
<dbReference type="InterPro" id="IPR018244">
    <property type="entry name" value="Allrgn_V5/Tpx1_CS"/>
</dbReference>
<dbReference type="PANTHER" id="PTHR31048">
    <property type="entry name" value="OS03G0233200 PROTEIN"/>
    <property type="match status" value="1"/>
</dbReference>
<evidence type="ECO:0000313" key="7">
    <source>
        <dbReference type="Proteomes" id="UP001085076"/>
    </source>
</evidence>
<comment type="similarity">
    <text evidence="1">Belongs to the CRISP family.</text>
</comment>
<keyword evidence="3" id="KW-1015">Disulfide bond</keyword>
<accession>A0A9D5BZ96</accession>
<dbReference type="GO" id="GO:0005576">
    <property type="term" value="C:extracellular region"/>
    <property type="evidence" value="ECO:0007669"/>
    <property type="project" value="InterPro"/>
</dbReference>
<dbReference type="InterPro" id="IPR037176">
    <property type="entry name" value="Osmotin/thaumatin-like_sf"/>
</dbReference>
<dbReference type="InterPro" id="IPR001938">
    <property type="entry name" value="Thaumatin"/>
</dbReference>
<sequence>MSTLIILSFLLLLRGLHLHHAAIFEIINQCPYTIWAAAIPGGGQSLVSGQNWTINVNARMDEARIWARTGCTFNDSGHGNCQTGDCNGLLECQTYGTPPNTLARFTLNGFNNLDFIDISLAEGFNVPMEFSPTAGCDQRIISCAADIKGQCPTELQSPGGCNDPCTVFQTDEYCCNSARNAVGLSPVTWDTTVVAYAQNYANQRIGDCQLVHSGGPYGENIFWGSGAEFTAADAVNSWVSEKQYYDYASNTCAAGKVCGHYTQVVWKSSTSIGCAGVKCNNGAIFIICNYKPAGNIIGQRPY</sequence>
<keyword evidence="2 4" id="KW-0732">Signal</keyword>
<feature type="chain" id="PRO_5038658303" description="SCP domain-containing protein" evidence="4">
    <location>
        <begin position="22"/>
        <end position="302"/>
    </location>
</feature>
<dbReference type="AlphaFoldDB" id="A0A9D5BZ96"/>
<comment type="caution">
    <text evidence="6">The sequence shown here is derived from an EMBL/GenBank/DDBJ whole genome shotgun (WGS) entry which is preliminary data.</text>
</comment>
<dbReference type="InterPro" id="IPR035940">
    <property type="entry name" value="CAP_sf"/>
</dbReference>
<dbReference type="Gene3D" id="2.60.110.10">
    <property type="entry name" value="Thaumatin"/>
    <property type="match status" value="1"/>
</dbReference>
<dbReference type="PROSITE" id="PS00316">
    <property type="entry name" value="THAUMATIN_1"/>
    <property type="match status" value="1"/>
</dbReference>